<comment type="caution">
    <text evidence="1">The sequence shown here is derived from an EMBL/GenBank/DDBJ whole genome shotgun (WGS) entry which is preliminary data.</text>
</comment>
<dbReference type="AlphaFoldDB" id="A0A0F9M2D2"/>
<name>A0A0F9M2D2_9ZZZZ</name>
<protein>
    <submittedName>
        <fullName evidence="1">Uncharacterized protein</fullName>
    </submittedName>
</protein>
<gene>
    <name evidence="1" type="ORF">LCGC14_1143810</name>
</gene>
<evidence type="ECO:0000313" key="1">
    <source>
        <dbReference type="EMBL" id="KKM99848.1"/>
    </source>
</evidence>
<dbReference type="EMBL" id="LAZR01005451">
    <property type="protein sequence ID" value="KKM99848.1"/>
    <property type="molecule type" value="Genomic_DNA"/>
</dbReference>
<accession>A0A0F9M2D2</accession>
<sequence>MTITEMAKNKNRQVGWKMRFVARCGMCGGELPDHHMEGCFGDDKVFRAVIKATIPRFSDGTKKTQMPDVKTPLFIRRFLEKVYGKPA</sequence>
<reference evidence="1" key="1">
    <citation type="journal article" date="2015" name="Nature">
        <title>Complex archaea that bridge the gap between prokaryotes and eukaryotes.</title>
        <authorList>
            <person name="Spang A."/>
            <person name="Saw J.H."/>
            <person name="Jorgensen S.L."/>
            <person name="Zaremba-Niedzwiedzka K."/>
            <person name="Martijn J."/>
            <person name="Lind A.E."/>
            <person name="van Eijk R."/>
            <person name="Schleper C."/>
            <person name="Guy L."/>
            <person name="Ettema T.J."/>
        </authorList>
    </citation>
    <scope>NUCLEOTIDE SEQUENCE</scope>
</reference>
<proteinExistence type="predicted"/>
<organism evidence="1">
    <name type="scientific">marine sediment metagenome</name>
    <dbReference type="NCBI Taxonomy" id="412755"/>
    <lineage>
        <taxon>unclassified sequences</taxon>
        <taxon>metagenomes</taxon>
        <taxon>ecological metagenomes</taxon>
    </lineage>
</organism>